<evidence type="ECO:0000313" key="3">
    <source>
        <dbReference type="Proteomes" id="UP000471052"/>
    </source>
</evidence>
<keyword evidence="2" id="KW-0808">Transferase</keyword>
<dbReference type="Proteomes" id="UP000471052">
    <property type="component" value="Unassembled WGS sequence"/>
</dbReference>
<proteinExistence type="predicted"/>
<dbReference type="RefSeq" id="WP_154454700.1">
    <property type="nucleotide sequence ID" value="NZ_JBCLSU010000012.1"/>
</dbReference>
<sequence>MSFDKNPTVSIVCTVYNKEKWIGQAIDSFLSQKDVDFEILLIDDASTDASRDIIQKYAEQYPDIIRTLYNDHNLGIAETWHRACLATKGDYIARCDGDDYWIDECKLAKQLAFLEKNPESKWCGTDIDFVDVDGKTVEHNVFTRQIVDLSDSYEKMIATRGFTAPSTWLIQRDVMLLVNDMLKDDMRTADDTFNLQLDLFNHTQFCFLPEVTVAYRVNQGSDSRPNSKEKLDKRFDSLLRTQLAYLDKYPNTNYKKVLRILLERHNNFEKELSQRDFRHSNVNSQKVTIYYSNQENVFTQEQTLEFQLQYQDTISFEVPEETVALRVDLSELPSFYQYVTLVAKDYRTEVLPSSTNGTVLKQSIMFEHPDPQICYDISILDSTAFELSYKMFNVDHINQNDYIANVLTQEMLKLEKQVQTLQEYKFKFRQANDKKRYYKHELERMVVAYNSVTHSRRWIIPTAIINFFRRKR</sequence>
<evidence type="ECO:0000259" key="1">
    <source>
        <dbReference type="Pfam" id="PF00535"/>
    </source>
</evidence>
<accession>A0A6N7WNM3</accession>
<protein>
    <submittedName>
        <fullName evidence="2">Glycosyltransferase family 2 protein</fullName>
    </submittedName>
</protein>
<dbReference type="PANTHER" id="PTHR22916:SF3">
    <property type="entry name" value="UDP-GLCNAC:BETAGAL BETA-1,3-N-ACETYLGLUCOSAMINYLTRANSFERASE-LIKE PROTEIN 1"/>
    <property type="match status" value="1"/>
</dbReference>
<dbReference type="Pfam" id="PF00535">
    <property type="entry name" value="Glycos_transf_2"/>
    <property type="match status" value="1"/>
</dbReference>
<dbReference type="InterPro" id="IPR029044">
    <property type="entry name" value="Nucleotide-diphossugar_trans"/>
</dbReference>
<name>A0A6N7WNM3_STRAY</name>
<dbReference type="OrthoDB" id="199095at2"/>
<gene>
    <name evidence="2" type="ORF">FYJ82_03750</name>
</gene>
<organism evidence="2 3">
    <name type="scientific">Streptococcus alactolyticus</name>
    <dbReference type="NCBI Taxonomy" id="29389"/>
    <lineage>
        <taxon>Bacteria</taxon>
        <taxon>Bacillati</taxon>
        <taxon>Bacillota</taxon>
        <taxon>Bacilli</taxon>
        <taxon>Lactobacillales</taxon>
        <taxon>Streptococcaceae</taxon>
        <taxon>Streptococcus</taxon>
    </lineage>
</organism>
<dbReference type="SUPFAM" id="SSF53448">
    <property type="entry name" value="Nucleotide-diphospho-sugar transferases"/>
    <property type="match status" value="1"/>
</dbReference>
<dbReference type="GO" id="GO:0016758">
    <property type="term" value="F:hexosyltransferase activity"/>
    <property type="evidence" value="ECO:0007669"/>
    <property type="project" value="UniProtKB-ARBA"/>
</dbReference>
<dbReference type="PANTHER" id="PTHR22916">
    <property type="entry name" value="GLYCOSYLTRANSFERASE"/>
    <property type="match status" value="1"/>
</dbReference>
<reference evidence="2 3" key="1">
    <citation type="submission" date="2019-08" db="EMBL/GenBank/DDBJ databases">
        <title>In-depth cultivation of the pig gut microbiome towards novel bacterial diversity and tailored functional studies.</title>
        <authorList>
            <person name="Wylensek D."/>
            <person name="Hitch T.C.A."/>
            <person name="Clavel T."/>
        </authorList>
    </citation>
    <scope>NUCLEOTIDE SEQUENCE [LARGE SCALE GENOMIC DNA]</scope>
    <source>
        <strain evidence="2 3">BL-178-WT-3A</strain>
    </source>
</reference>
<dbReference type="EMBL" id="VUNP01000011">
    <property type="protein sequence ID" value="MST53533.1"/>
    <property type="molecule type" value="Genomic_DNA"/>
</dbReference>
<evidence type="ECO:0000313" key="2">
    <source>
        <dbReference type="EMBL" id="MST53533.1"/>
    </source>
</evidence>
<dbReference type="Gene3D" id="3.90.550.10">
    <property type="entry name" value="Spore Coat Polysaccharide Biosynthesis Protein SpsA, Chain A"/>
    <property type="match status" value="1"/>
</dbReference>
<feature type="domain" description="Glycosyltransferase 2-like" evidence="1">
    <location>
        <begin position="10"/>
        <end position="138"/>
    </location>
</feature>
<comment type="caution">
    <text evidence="2">The sequence shown here is derived from an EMBL/GenBank/DDBJ whole genome shotgun (WGS) entry which is preliminary data.</text>
</comment>
<dbReference type="AlphaFoldDB" id="A0A6N7WNM3"/>
<dbReference type="InterPro" id="IPR001173">
    <property type="entry name" value="Glyco_trans_2-like"/>
</dbReference>